<evidence type="ECO:0000313" key="3">
    <source>
        <dbReference type="Proteomes" id="UP000785679"/>
    </source>
</evidence>
<feature type="region of interest" description="Disordered" evidence="1">
    <location>
        <begin position="66"/>
        <end position="97"/>
    </location>
</feature>
<organism evidence="2 3">
    <name type="scientific">Halteria grandinella</name>
    <dbReference type="NCBI Taxonomy" id="5974"/>
    <lineage>
        <taxon>Eukaryota</taxon>
        <taxon>Sar</taxon>
        <taxon>Alveolata</taxon>
        <taxon>Ciliophora</taxon>
        <taxon>Intramacronucleata</taxon>
        <taxon>Spirotrichea</taxon>
        <taxon>Stichotrichia</taxon>
        <taxon>Sporadotrichida</taxon>
        <taxon>Halteriidae</taxon>
        <taxon>Halteria</taxon>
    </lineage>
</organism>
<dbReference type="AlphaFoldDB" id="A0A8J8T1B5"/>
<protein>
    <submittedName>
        <fullName evidence="2">Uncharacterized protein</fullName>
    </submittedName>
</protein>
<dbReference type="Proteomes" id="UP000785679">
    <property type="component" value="Unassembled WGS sequence"/>
</dbReference>
<dbReference type="EMBL" id="RRYP01010132">
    <property type="protein sequence ID" value="TNV78587.1"/>
    <property type="molecule type" value="Genomic_DNA"/>
</dbReference>
<evidence type="ECO:0000256" key="1">
    <source>
        <dbReference type="SAM" id="MobiDB-lite"/>
    </source>
</evidence>
<reference evidence="2" key="1">
    <citation type="submission" date="2019-06" db="EMBL/GenBank/DDBJ databases">
        <authorList>
            <person name="Zheng W."/>
        </authorList>
    </citation>
    <scope>NUCLEOTIDE SEQUENCE</scope>
    <source>
        <strain evidence="2">QDHG01</strain>
    </source>
</reference>
<gene>
    <name evidence="2" type="ORF">FGO68_gene11558</name>
</gene>
<feature type="compositionally biased region" description="Polar residues" evidence="1">
    <location>
        <begin position="81"/>
        <end position="97"/>
    </location>
</feature>
<accession>A0A8J8T1B5</accession>
<keyword evidence="3" id="KW-1185">Reference proteome</keyword>
<sequence length="175" mass="18532">MTDFQTNNQPQTPSGVGNFGIGGTIDAVNRGTTATVDLRASQNKRVIQSLTASQEDFKNIIQTIKKGHHTPHAGSIGGLSTGFSVSQTPQKQRTPLSPELNASVNIARLNATPKIGAKFRQLRLNPQLEQAIQLTISGGDGSSVKPNATIERAGRIADQLGAKSPKGFYSQNGQV</sequence>
<comment type="caution">
    <text evidence="2">The sequence shown here is derived from an EMBL/GenBank/DDBJ whole genome shotgun (WGS) entry which is preliminary data.</text>
</comment>
<proteinExistence type="predicted"/>
<evidence type="ECO:0000313" key="2">
    <source>
        <dbReference type="EMBL" id="TNV78587.1"/>
    </source>
</evidence>
<name>A0A8J8T1B5_HALGN</name>